<dbReference type="OrthoDB" id="7632283at2"/>
<sequence length="70" mass="8027">MDKKDMQRVEAYLRRTFGNATIRVVPRARKTDSAEVYIGEESIGVVSEDKEDGETSYDFHMAILDIDLED</sequence>
<accession>A0A2S9QB50</accession>
<reference evidence="1 2" key="1">
    <citation type="submission" date="2018-02" db="EMBL/GenBank/DDBJ databases">
        <title>Whole genome sequencing of endophytic bacterium.</title>
        <authorList>
            <person name="Eedara R."/>
            <person name="Podile A.R."/>
        </authorList>
    </citation>
    <scope>NUCLEOTIDE SEQUENCE [LARGE SCALE GENOMIC DNA]</scope>
    <source>
        <strain evidence="1 2">RP1T</strain>
    </source>
</reference>
<dbReference type="EMBL" id="PUEJ01000005">
    <property type="protein sequence ID" value="PRH86577.1"/>
    <property type="molecule type" value="Genomic_DNA"/>
</dbReference>
<dbReference type="AlphaFoldDB" id="A0A2S9QB50"/>
<dbReference type="InterPro" id="IPR021473">
    <property type="entry name" value="DUF3126"/>
</dbReference>
<dbReference type="Proteomes" id="UP000237682">
    <property type="component" value="Unassembled WGS sequence"/>
</dbReference>
<comment type="caution">
    <text evidence="1">The sequence shown here is derived from an EMBL/GenBank/DDBJ whole genome shotgun (WGS) entry which is preliminary data.</text>
</comment>
<evidence type="ECO:0000313" key="1">
    <source>
        <dbReference type="EMBL" id="PRH86577.1"/>
    </source>
</evidence>
<proteinExistence type="predicted"/>
<evidence type="ECO:0000313" key="2">
    <source>
        <dbReference type="Proteomes" id="UP000237682"/>
    </source>
</evidence>
<name>A0A2S9QB50_9HYPH</name>
<organism evidence="1 2">
    <name type="scientific">Labrys okinawensis</name>
    <dbReference type="NCBI Taxonomy" id="346911"/>
    <lineage>
        <taxon>Bacteria</taxon>
        <taxon>Pseudomonadati</taxon>
        <taxon>Pseudomonadota</taxon>
        <taxon>Alphaproteobacteria</taxon>
        <taxon>Hyphomicrobiales</taxon>
        <taxon>Xanthobacteraceae</taxon>
        <taxon>Labrys</taxon>
    </lineage>
</organism>
<keyword evidence="2" id="KW-1185">Reference proteome</keyword>
<gene>
    <name evidence="1" type="ORF">C5L14_14690</name>
</gene>
<protein>
    <submittedName>
        <fullName evidence="1">DUF3126 domain-containing protein</fullName>
    </submittedName>
</protein>
<dbReference type="Pfam" id="PF11324">
    <property type="entry name" value="DUF3126"/>
    <property type="match status" value="1"/>
</dbReference>